<protein>
    <submittedName>
        <fullName evidence="1">Uncharacterized protein</fullName>
    </submittedName>
</protein>
<proteinExistence type="predicted"/>
<name>A0A654U504_MYCTX</name>
<dbReference type="EMBL" id="CNFU01001383">
    <property type="protein sequence ID" value="CKT37181.1"/>
    <property type="molecule type" value="Genomic_DNA"/>
</dbReference>
<gene>
    <name evidence="1" type="ORF">ERS007657_03474</name>
    <name evidence="3" type="ORF">ERS007661_04181</name>
    <name evidence="2" type="ORF">ERS027661_04261</name>
</gene>
<evidence type="ECO:0000313" key="5">
    <source>
        <dbReference type="Proteomes" id="UP000046680"/>
    </source>
</evidence>
<dbReference type="Proteomes" id="UP000039217">
    <property type="component" value="Unassembled WGS sequence"/>
</dbReference>
<dbReference type="AlphaFoldDB" id="A0A654U504"/>
<dbReference type="EMBL" id="CGCX01001690">
    <property type="protein sequence ID" value="CFR99762.1"/>
    <property type="molecule type" value="Genomic_DNA"/>
</dbReference>
<sequence>MRVPSLSWPGKSVVTTLPGPLTAYDPTFGPMPSMPFPLGPKAPPEAMRTRLSRFRGYGRIPTWTEVGVVAAPPPKSTVVGTSA</sequence>
<reference evidence="4 5" key="1">
    <citation type="submission" date="2015-03" db="EMBL/GenBank/DDBJ databases">
        <authorList>
            <consortium name="Pathogen Informatics"/>
        </authorList>
    </citation>
    <scope>NUCLEOTIDE SEQUENCE [LARGE SCALE GENOMIC DNA]</scope>
    <source>
        <strain evidence="2 6">Bir 187</strain>
        <strain evidence="1 5">C09601061</strain>
        <strain evidence="3 4">D00501624</strain>
    </source>
</reference>
<dbReference type="Proteomes" id="UP000046680">
    <property type="component" value="Unassembled WGS sequence"/>
</dbReference>
<dbReference type="Proteomes" id="UP000049023">
    <property type="component" value="Unassembled WGS sequence"/>
</dbReference>
<evidence type="ECO:0000313" key="2">
    <source>
        <dbReference type="EMBL" id="CKT37181.1"/>
    </source>
</evidence>
<evidence type="ECO:0000313" key="3">
    <source>
        <dbReference type="EMBL" id="CNW66886.1"/>
    </source>
</evidence>
<evidence type="ECO:0000313" key="1">
    <source>
        <dbReference type="EMBL" id="CFR99762.1"/>
    </source>
</evidence>
<accession>A0A654U504</accession>
<organism evidence="1 5">
    <name type="scientific">Mycobacterium tuberculosis</name>
    <dbReference type="NCBI Taxonomy" id="1773"/>
    <lineage>
        <taxon>Bacteria</taxon>
        <taxon>Bacillati</taxon>
        <taxon>Actinomycetota</taxon>
        <taxon>Actinomycetes</taxon>
        <taxon>Mycobacteriales</taxon>
        <taxon>Mycobacteriaceae</taxon>
        <taxon>Mycobacterium</taxon>
        <taxon>Mycobacterium tuberculosis complex</taxon>
    </lineage>
</organism>
<evidence type="ECO:0000313" key="4">
    <source>
        <dbReference type="Proteomes" id="UP000039217"/>
    </source>
</evidence>
<dbReference type="EMBL" id="CQQC01002275">
    <property type="protein sequence ID" value="CNW66886.1"/>
    <property type="molecule type" value="Genomic_DNA"/>
</dbReference>
<evidence type="ECO:0000313" key="6">
    <source>
        <dbReference type="Proteomes" id="UP000049023"/>
    </source>
</evidence>